<protein>
    <submittedName>
        <fullName evidence="1">Uncharacterized protein</fullName>
    </submittedName>
</protein>
<sequence length="67" mass="7755">MPYRDQDPTQRRIEQQTAGADWACEQTELQLQPWAEPSQGAHVANRFGKFERQIEADVLRNLNPFLG</sequence>
<name>A0A6M0K2Z3_9GAMM</name>
<organism evidence="1 2">
    <name type="scientific">Thiorhodococcus minor</name>
    <dbReference type="NCBI Taxonomy" id="57489"/>
    <lineage>
        <taxon>Bacteria</taxon>
        <taxon>Pseudomonadati</taxon>
        <taxon>Pseudomonadota</taxon>
        <taxon>Gammaproteobacteria</taxon>
        <taxon>Chromatiales</taxon>
        <taxon>Chromatiaceae</taxon>
        <taxon>Thiorhodococcus</taxon>
    </lineage>
</organism>
<keyword evidence="2" id="KW-1185">Reference proteome</keyword>
<reference evidence="1 2" key="1">
    <citation type="submission" date="2020-02" db="EMBL/GenBank/DDBJ databases">
        <title>Genome sequences of Thiorhodococcus mannitoliphagus and Thiorhodococcus minor, purple sulfur photosynthetic bacteria in the gammaproteobacterial family, Chromatiaceae.</title>
        <authorList>
            <person name="Aviles F.A."/>
            <person name="Meyer T.E."/>
            <person name="Kyndt J.A."/>
        </authorList>
    </citation>
    <scope>NUCLEOTIDE SEQUENCE [LARGE SCALE GENOMIC DNA]</scope>
    <source>
        <strain evidence="1 2">DSM 11518</strain>
    </source>
</reference>
<evidence type="ECO:0000313" key="2">
    <source>
        <dbReference type="Proteomes" id="UP000483379"/>
    </source>
</evidence>
<dbReference type="RefSeq" id="WP_164453787.1">
    <property type="nucleotide sequence ID" value="NZ_JAAIJQ010000047.1"/>
</dbReference>
<evidence type="ECO:0000313" key="1">
    <source>
        <dbReference type="EMBL" id="NEV63323.1"/>
    </source>
</evidence>
<dbReference type="EMBL" id="JAAIJQ010000047">
    <property type="protein sequence ID" value="NEV63323.1"/>
    <property type="molecule type" value="Genomic_DNA"/>
</dbReference>
<dbReference type="AlphaFoldDB" id="A0A6M0K2Z3"/>
<comment type="caution">
    <text evidence="1">The sequence shown here is derived from an EMBL/GenBank/DDBJ whole genome shotgun (WGS) entry which is preliminary data.</text>
</comment>
<accession>A0A6M0K2Z3</accession>
<proteinExistence type="predicted"/>
<dbReference type="Proteomes" id="UP000483379">
    <property type="component" value="Unassembled WGS sequence"/>
</dbReference>
<gene>
    <name evidence="1" type="ORF">G3446_15755</name>
</gene>